<dbReference type="AlphaFoldDB" id="A0AAU8LTJ6"/>
<proteinExistence type="predicted"/>
<dbReference type="KEGG" id="eaj:Q3M24_19815"/>
<organism evidence="1">
    <name type="scientific">Candidatus Electrothrix aestuarii</name>
    <dbReference type="NCBI Taxonomy" id="3062594"/>
    <lineage>
        <taxon>Bacteria</taxon>
        <taxon>Pseudomonadati</taxon>
        <taxon>Thermodesulfobacteriota</taxon>
        <taxon>Desulfobulbia</taxon>
        <taxon>Desulfobulbales</taxon>
        <taxon>Desulfobulbaceae</taxon>
        <taxon>Candidatus Electrothrix</taxon>
    </lineage>
</organism>
<dbReference type="SUPFAM" id="SSF52540">
    <property type="entry name" value="P-loop containing nucleoside triphosphate hydrolases"/>
    <property type="match status" value="1"/>
</dbReference>
<reference evidence="1" key="1">
    <citation type="journal article" date="2024" name="Syst. Appl. Microbiol.">
        <title>First single-strain enrichments of Electrothrix cable bacteria, description of E. aestuarii sp. nov. and E. rattekaaiensis sp. nov., and proposal of a cable bacteria taxonomy following the rules of the SeqCode.</title>
        <authorList>
            <person name="Plum-Jensen L.E."/>
            <person name="Schramm A."/>
            <person name="Marshall I.P.G."/>
        </authorList>
    </citation>
    <scope>NUCLEOTIDE SEQUENCE</scope>
    <source>
        <strain evidence="1">Rat1</strain>
    </source>
</reference>
<dbReference type="Pfam" id="PF13469">
    <property type="entry name" value="Sulfotransfer_3"/>
    <property type="match status" value="1"/>
</dbReference>
<dbReference type="PANTHER" id="PTHR36451">
    <property type="entry name" value="PAPS-DEPENDENT SULFOTRANSFERASE STF3"/>
    <property type="match status" value="1"/>
</dbReference>
<reference evidence="1" key="2">
    <citation type="submission" date="2024-06" db="EMBL/GenBank/DDBJ databases">
        <authorList>
            <person name="Plum-Jensen L.E."/>
            <person name="Schramm A."/>
            <person name="Marshall I.P.G."/>
        </authorList>
    </citation>
    <scope>NUCLEOTIDE SEQUENCE</scope>
    <source>
        <strain evidence="1">Rat1</strain>
    </source>
</reference>
<dbReference type="EMBL" id="CP159373">
    <property type="protein sequence ID" value="XCN72512.1"/>
    <property type="molecule type" value="Genomic_DNA"/>
</dbReference>
<protein>
    <submittedName>
        <fullName evidence="1">Sulfotransferase</fullName>
        <ecNumber evidence="1">2.8.2.-</ecNumber>
    </submittedName>
</protein>
<dbReference type="Gene3D" id="3.40.50.300">
    <property type="entry name" value="P-loop containing nucleotide triphosphate hydrolases"/>
    <property type="match status" value="1"/>
</dbReference>
<dbReference type="PANTHER" id="PTHR36451:SF1">
    <property type="entry name" value="OMEGA-HYDROXY-BETA-DIHYDROMENAQUINONE-9 SULFOTRANSFERASE STF3"/>
    <property type="match status" value="1"/>
</dbReference>
<keyword evidence="1" id="KW-0808">Transferase</keyword>
<name>A0AAU8LTJ6_9BACT</name>
<dbReference type="GO" id="GO:0016740">
    <property type="term" value="F:transferase activity"/>
    <property type="evidence" value="ECO:0007669"/>
    <property type="project" value="UniProtKB-KW"/>
</dbReference>
<dbReference type="InterPro" id="IPR052736">
    <property type="entry name" value="Stf3_sulfotransferase"/>
</dbReference>
<evidence type="ECO:0000313" key="1">
    <source>
        <dbReference type="EMBL" id="XCN72512.1"/>
    </source>
</evidence>
<sequence>MNNKYEKLFREKASCYHKTNPEEKSEDFLMNKACQKVGLYDWGDTNFVAALRKLLNSFREEGGLNSYGWFFIHSFLTRYLCGRLLVQNQVKQYHEIKEEKIKQPLFIIGLPRTGSTLLQRLLSQAPSCRSLLYWEGLFPAPFSQSYTQQGVDPRIHDAEEFIHIRNSVVQNINTMHSSYACQPEECFLLLDKSFISPRFHVLFDLPDYFDWVKKQDMVPVYLYHKQQLQVLQFTTPHRGQQRWILKDPLHLFGINSLLEVFPDACIVQTHRAPLQSLSSLCSMLTTIRKNLQNKGITDQLTKETVLFWKNMLDNIMQVRQKYGAERFLDINYKDLTKDPIGTVHNIYDYFGLTPDETATEKMHEWLLENPKNKHGVHKYSSEHYGLSQEIVDQYFSEYCQRVSV</sequence>
<accession>A0AAU8LTJ6</accession>
<gene>
    <name evidence="1" type="ORF">Q3M24_19815</name>
</gene>
<dbReference type="InterPro" id="IPR027417">
    <property type="entry name" value="P-loop_NTPase"/>
</dbReference>
<dbReference type="EC" id="2.8.2.-" evidence="1"/>